<name>A0AAD8XYV7_9STRA</name>
<evidence type="ECO:0000259" key="9">
    <source>
        <dbReference type="SMART" id="SM01083"/>
    </source>
</evidence>
<dbReference type="PANTHER" id="PTHR16196:SF0">
    <property type="entry name" value="PRE-MRNA-SPLICING FACTOR CWC25 HOMOLOG"/>
    <property type="match status" value="1"/>
</dbReference>
<evidence type="ECO:0000256" key="8">
    <source>
        <dbReference type="SAM" id="MobiDB-lite"/>
    </source>
</evidence>
<feature type="compositionally biased region" description="Low complexity" evidence="8">
    <location>
        <begin position="164"/>
        <end position="173"/>
    </location>
</feature>
<feature type="compositionally biased region" description="Basic and acidic residues" evidence="8">
    <location>
        <begin position="67"/>
        <end position="90"/>
    </location>
</feature>
<keyword evidence="11" id="KW-1185">Reference proteome</keyword>
<keyword evidence="4" id="KW-0747">Spliceosome</keyword>
<gene>
    <name evidence="10" type="ORF">QTG54_013517</name>
</gene>
<evidence type="ECO:0000256" key="6">
    <source>
        <dbReference type="ARBA" id="ARBA00023187"/>
    </source>
</evidence>
<feature type="domain" description="CBF1-interacting co-repressor CIR N-terminal" evidence="9">
    <location>
        <begin position="11"/>
        <end position="47"/>
    </location>
</feature>
<sequence length="535" mass="62639">MPGLSFLSKKSWHTSNISNQEKVWIAEQKAAAEDLKLKELTQQIKLEREQEELQKITGQKSSSTGDRGVDWMYEGHKKGEGDEERRKEEDAQQNEAYLMGKEFVPEGQTKHAGDFAVAASMTGALEKASTVGATIGVSGGEREEEGVLRIQDDGMTNNDGTVESSSSVAAASSTMNEWNQNFHLRHEDPMFSVMQRKQAKDKDVEKKIKLMERAGMVVNKGTTTEPDVVAKKKVQHDEQEDKDRERRRRKDSKKSKKKRKHKHKSHRRHKRSRRERSRSLSDDGYSSYSSSASYSSEDSRRGRRHVRKDDDKMSYIRRHDDDDYDRHHSSDRRRDRHDDRSHCRKRSESRERRRRERSPERHHDDYDRYERQSKRGATSGRRRERSRSYSMDREDPRGERRSRGDDYRDYKGGDSRSSRRENDRYKYDDRKQPARDAAAPEGDSRPKKEGYGLIGTSLSKSNNNSTSSKPSNGSGDYLGPDQKLRETKREEMERERQSRFGQGRKRQHRETSEERQMALEEMQRNAREREKKWSK</sequence>
<proteinExistence type="inferred from homology"/>
<feature type="compositionally biased region" description="Basic and acidic residues" evidence="8">
    <location>
        <begin position="198"/>
        <end position="212"/>
    </location>
</feature>
<accession>A0AAD8XYV7</accession>
<keyword evidence="3" id="KW-0507">mRNA processing</keyword>
<keyword evidence="6" id="KW-0508">mRNA splicing</keyword>
<feature type="region of interest" description="Disordered" evidence="8">
    <location>
        <begin position="50"/>
        <end position="92"/>
    </location>
</feature>
<feature type="compositionally biased region" description="Basic and acidic residues" evidence="8">
    <location>
        <begin position="307"/>
        <end position="373"/>
    </location>
</feature>
<evidence type="ECO:0000256" key="4">
    <source>
        <dbReference type="ARBA" id="ARBA00022728"/>
    </source>
</evidence>
<feature type="compositionally biased region" description="Basic and acidic residues" evidence="8">
    <location>
        <begin position="386"/>
        <end position="434"/>
    </location>
</feature>
<feature type="compositionally biased region" description="Polar residues" evidence="8">
    <location>
        <begin position="154"/>
        <end position="163"/>
    </location>
</feature>
<dbReference type="GO" id="GO:0000398">
    <property type="term" value="P:mRNA splicing, via spliceosome"/>
    <property type="evidence" value="ECO:0007669"/>
    <property type="project" value="TreeGrafter"/>
</dbReference>
<dbReference type="Pfam" id="PF10197">
    <property type="entry name" value="Cir_N"/>
    <property type="match status" value="1"/>
</dbReference>
<evidence type="ECO:0000313" key="10">
    <source>
        <dbReference type="EMBL" id="KAK1735811.1"/>
    </source>
</evidence>
<evidence type="ECO:0000256" key="7">
    <source>
        <dbReference type="ARBA" id="ARBA00023242"/>
    </source>
</evidence>
<reference evidence="10" key="1">
    <citation type="submission" date="2023-06" db="EMBL/GenBank/DDBJ databases">
        <title>Survivors Of The Sea: Transcriptome response of Skeletonema marinoi to long-term dormancy.</title>
        <authorList>
            <person name="Pinder M.I.M."/>
            <person name="Kourtchenko O."/>
            <person name="Robertson E.K."/>
            <person name="Larsson T."/>
            <person name="Maumus F."/>
            <person name="Osuna-Cruz C.M."/>
            <person name="Vancaester E."/>
            <person name="Stenow R."/>
            <person name="Vandepoele K."/>
            <person name="Ploug H."/>
            <person name="Bruchert V."/>
            <person name="Godhe A."/>
            <person name="Topel M."/>
        </authorList>
    </citation>
    <scope>NUCLEOTIDE SEQUENCE</scope>
    <source>
        <strain evidence="10">R05AC</strain>
    </source>
</reference>
<feature type="compositionally biased region" description="Basic and acidic residues" evidence="8">
    <location>
        <begin position="235"/>
        <end position="244"/>
    </location>
</feature>
<feature type="compositionally biased region" description="Low complexity" evidence="8">
    <location>
        <begin position="455"/>
        <end position="474"/>
    </location>
</feature>
<dbReference type="PANTHER" id="PTHR16196">
    <property type="entry name" value="CELL CYCLE CONTROL PROTEIN CWF25"/>
    <property type="match status" value="1"/>
</dbReference>
<comment type="subcellular location">
    <subcellularLocation>
        <location evidence="1">Nucleus</location>
    </subcellularLocation>
</comment>
<dbReference type="EMBL" id="JATAAI010000032">
    <property type="protein sequence ID" value="KAK1735811.1"/>
    <property type="molecule type" value="Genomic_DNA"/>
</dbReference>
<keyword evidence="5" id="KW-0175">Coiled coil</keyword>
<feature type="compositionally biased region" description="Basic and acidic residues" evidence="8">
    <location>
        <begin position="509"/>
        <end position="535"/>
    </location>
</feature>
<dbReference type="Proteomes" id="UP001224775">
    <property type="component" value="Unassembled WGS sequence"/>
</dbReference>
<feature type="compositionally biased region" description="Low complexity" evidence="8">
    <location>
        <begin position="282"/>
        <end position="296"/>
    </location>
</feature>
<dbReference type="InterPro" id="IPR019339">
    <property type="entry name" value="CIR_N_dom"/>
</dbReference>
<dbReference type="AlphaFoldDB" id="A0AAD8XYV7"/>
<dbReference type="InterPro" id="IPR051376">
    <property type="entry name" value="CWC25_splicing_factor"/>
</dbReference>
<protein>
    <submittedName>
        <fullName evidence="10">Pre-mRNA-splicing factor CWC25</fullName>
    </submittedName>
</protein>
<comment type="similarity">
    <text evidence="2">Belongs to the CWC25 family.</text>
</comment>
<feature type="compositionally biased region" description="Polar residues" evidence="8">
    <location>
        <begin position="56"/>
        <end position="65"/>
    </location>
</feature>
<evidence type="ECO:0000256" key="2">
    <source>
        <dbReference type="ARBA" id="ARBA00006695"/>
    </source>
</evidence>
<keyword evidence="7" id="KW-0539">Nucleus</keyword>
<evidence type="ECO:0000256" key="1">
    <source>
        <dbReference type="ARBA" id="ARBA00004123"/>
    </source>
</evidence>
<feature type="compositionally biased region" description="Basic residues" evidence="8">
    <location>
        <begin position="245"/>
        <end position="276"/>
    </location>
</feature>
<organism evidence="10 11">
    <name type="scientific">Skeletonema marinoi</name>
    <dbReference type="NCBI Taxonomy" id="267567"/>
    <lineage>
        <taxon>Eukaryota</taxon>
        <taxon>Sar</taxon>
        <taxon>Stramenopiles</taxon>
        <taxon>Ochrophyta</taxon>
        <taxon>Bacillariophyta</taxon>
        <taxon>Coscinodiscophyceae</taxon>
        <taxon>Thalassiosirophycidae</taxon>
        <taxon>Thalassiosirales</taxon>
        <taxon>Skeletonemataceae</taxon>
        <taxon>Skeletonema</taxon>
        <taxon>Skeletonema marinoi-dohrnii complex</taxon>
    </lineage>
</organism>
<feature type="region of interest" description="Disordered" evidence="8">
    <location>
        <begin position="152"/>
        <end position="535"/>
    </location>
</feature>
<dbReference type="SMART" id="SM01083">
    <property type="entry name" value="Cir_N"/>
    <property type="match status" value="1"/>
</dbReference>
<dbReference type="GO" id="GO:0005684">
    <property type="term" value="C:U2-type spliceosomal complex"/>
    <property type="evidence" value="ECO:0007669"/>
    <property type="project" value="TreeGrafter"/>
</dbReference>
<evidence type="ECO:0000256" key="5">
    <source>
        <dbReference type="ARBA" id="ARBA00023054"/>
    </source>
</evidence>
<feature type="compositionally biased region" description="Basic and acidic residues" evidence="8">
    <location>
        <begin position="482"/>
        <end position="498"/>
    </location>
</feature>
<comment type="caution">
    <text evidence="10">The sequence shown here is derived from an EMBL/GenBank/DDBJ whole genome shotgun (WGS) entry which is preliminary data.</text>
</comment>
<evidence type="ECO:0000256" key="3">
    <source>
        <dbReference type="ARBA" id="ARBA00022664"/>
    </source>
</evidence>
<evidence type="ECO:0000313" key="11">
    <source>
        <dbReference type="Proteomes" id="UP001224775"/>
    </source>
</evidence>